<keyword evidence="2" id="KW-0808">Transferase</keyword>
<dbReference type="PROSITE" id="PS51186">
    <property type="entry name" value="GNAT"/>
    <property type="match status" value="1"/>
</dbReference>
<dbReference type="Gene3D" id="3.40.630.30">
    <property type="match status" value="1"/>
</dbReference>
<dbReference type="InterPro" id="IPR016181">
    <property type="entry name" value="Acyl_CoA_acyltransferase"/>
</dbReference>
<dbReference type="EMBL" id="JBBMFN010000007">
    <property type="protein sequence ID" value="MEQ2465054.1"/>
    <property type="molecule type" value="Genomic_DNA"/>
</dbReference>
<sequence>MLIDDMILIRKTQETELTYVRKTEKDPTNSPYILQWSLQEHKRALTDNPNILHLLVIERLSNKPVGYVLINRLEDENDSMEIKRIAFSEKGKGYGRKMLHLIKQWAFTDMHANRLWLEVVDHNFRAKSLYESEGFKIEGLQREAIKINNNYQSIYMMSILRKEYQENK</sequence>
<keyword evidence="3" id="KW-1185">Reference proteome</keyword>
<name>A0ABV1EVC5_9BACI</name>
<reference evidence="2 3" key="1">
    <citation type="submission" date="2024-03" db="EMBL/GenBank/DDBJ databases">
        <title>Human intestinal bacterial collection.</title>
        <authorList>
            <person name="Pauvert C."/>
            <person name="Hitch T.C.A."/>
            <person name="Clavel T."/>
        </authorList>
    </citation>
    <scope>NUCLEOTIDE SEQUENCE [LARGE SCALE GENOMIC DNA]</scope>
    <source>
        <strain evidence="2 3">CLA-SR-H024</strain>
    </source>
</reference>
<dbReference type="RefSeq" id="WP_349204417.1">
    <property type="nucleotide sequence ID" value="NZ_JBBMFN010000007.1"/>
</dbReference>
<gene>
    <name evidence="2" type="ORF">WMO63_05130</name>
</gene>
<organism evidence="2 3">
    <name type="scientific">Niallia hominis</name>
    <dbReference type="NCBI Taxonomy" id="3133173"/>
    <lineage>
        <taxon>Bacteria</taxon>
        <taxon>Bacillati</taxon>
        <taxon>Bacillota</taxon>
        <taxon>Bacilli</taxon>
        <taxon>Bacillales</taxon>
        <taxon>Bacillaceae</taxon>
        <taxon>Niallia</taxon>
    </lineage>
</organism>
<dbReference type="CDD" id="cd04301">
    <property type="entry name" value="NAT_SF"/>
    <property type="match status" value="1"/>
</dbReference>
<dbReference type="SUPFAM" id="SSF55729">
    <property type="entry name" value="Acyl-CoA N-acyltransferases (Nat)"/>
    <property type="match status" value="1"/>
</dbReference>
<proteinExistence type="predicted"/>
<protein>
    <submittedName>
        <fullName evidence="2">GNAT family protein</fullName>
        <ecNumber evidence="2">2.-.-.-</ecNumber>
    </submittedName>
</protein>
<dbReference type="InterPro" id="IPR000182">
    <property type="entry name" value="GNAT_dom"/>
</dbReference>
<comment type="caution">
    <text evidence="2">The sequence shown here is derived from an EMBL/GenBank/DDBJ whole genome shotgun (WGS) entry which is preliminary data.</text>
</comment>
<dbReference type="Proteomes" id="UP001465426">
    <property type="component" value="Unassembled WGS sequence"/>
</dbReference>
<evidence type="ECO:0000313" key="2">
    <source>
        <dbReference type="EMBL" id="MEQ2465054.1"/>
    </source>
</evidence>
<accession>A0ABV1EVC5</accession>
<dbReference type="PANTHER" id="PTHR43415">
    <property type="entry name" value="SPERMIDINE N(1)-ACETYLTRANSFERASE"/>
    <property type="match status" value="1"/>
</dbReference>
<dbReference type="GO" id="GO:0016740">
    <property type="term" value="F:transferase activity"/>
    <property type="evidence" value="ECO:0007669"/>
    <property type="project" value="UniProtKB-KW"/>
</dbReference>
<dbReference type="PANTHER" id="PTHR43415:SF3">
    <property type="entry name" value="GNAT-FAMILY ACETYLTRANSFERASE"/>
    <property type="match status" value="1"/>
</dbReference>
<dbReference type="EC" id="2.-.-.-" evidence="2"/>
<evidence type="ECO:0000259" key="1">
    <source>
        <dbReference type="PROSITE" id="PS51186"/>
    </source>
</evidence>
<dbReference type="Pfam" id="PF00583">
    <property type="entry name" value="Acetyltransf_1"/>
    <property type="match status" value="1"/>
</dbReference>
<evidence type="ECO:0000313" key="3">
    <source>
        <dbReference type="Proteomes" id="UP001465426"/>
    </source>
</evidence>
<feature type="domain" description="N-acetyltransferase" evidence="1">
    <location>
        <begin position="7"/>
        <end position="161"/>
    </location>
</feature>